<reference evidence="2" key="1">
    <citation type="submission" date="2022-05" db="EMBL/GenBank/DDBJ databases">
        <authorList>
            <person name="Park J.-S."/>
        </authorList>
    </citation>
    <scope>NUCLEOTIDE SEQUENCE</scope>
    <source>
        <strain evidence="2">2012CJ34-3</strain>
    </source>
</reference>
<proteinExistence type="predicted"/>
<organism evidence="2 3">
    <name type="scientific">Jejuia spongiicola</name>
    <dbReference type="NCBI Taxonomy" id="2942207"/>
    <lineage>
        <taxon>Bacteria</taxon>
        <taxon>Pseudomonadati</taxon>
        <taxon>Bacteroidota</taxon>
        <taxon>Flavobacteriia</taxon>
        <taxon>Flavobacteriales</taxon>
        <taxon>Flavobacteriaceae</taxon>
        <taxon>Jejuia</taxon>
    </lineage>
</organism>
<accession>A0ABT0QAA6</accession>
<sequence>MKRINGLIILLLLIVFGCGDKKEEKEVESDSVKLEKLHVEQEIKVLEAVAEEIKKTEVSIEESIKKLDEMFNEL</sequence>
<dbReference type="EMBL" id="JAMFLZ010000001">
    <property type="protein sequence ID" value="MCL6293900.1"/>
    <property type="molecule type" value="Genomic_DNA"/>
</dbReference>
<dbReference type="RefSeq" id="WP_249971932.1">
    <property type="nucleotide sequence ID" value="NZ_JAMFLZ010000001.1"/>
</dbReference>
<evidence type="ECO:0008006" key="4">
    <source>
        <dbReference type="Google" id="ProtNLM"/>
    </source>
</evidence>
<evidence type="ECO:0000313" key="3">
    <source>
        <dbReference type="Proteomes" id="UP001165381"/>
    </source>
</evidence>
<keyword evidence="1" id="KW-0175">Coiled coil</keyword>
<comment type="caution">
    <text evidence="2">The sequence shown here is derived from an EMBL/GenBank/DDBJ whole genome shotgun (WGS) entry which is preliminary data.</text>
</comment>
<protein>
    <recommendedName>
        <fullName evidence="4">Lipoprotein</fullName>
    </recommendedName>
</protein>
<feature type="coiled-coil region" evidence="1">
    <location>
        <begin position="36"/>
        <end position="66"/>
    </location>
</feature>
<gene>
    <name evidence="2" type="ORF">M3P09_02775</name>
</gene>
<dbReference type="Proteomes" id="UP001165381">
    <property type="component" value="Unassembled WGS sequence"/>
</dbReference>
<dbReference type="PROSITE" id="PS51257">
    <property type="entry name" value="PROKAR_LIPOPROTEIN"/>
    <property type="match status" value="1"/>
</dbReference>
<evidence type="ECO:0000256" key="1">
    <source>
        <dbReference type="SAM" id="Coils"/>
    </source>
</evidence>
<keyword evidence="3" id="KW-1185">Reference proteome</keyword>
<name>A0ABT0QAA6_9FLAO</name>
<evidence type="ECO:0000313" key="2">
    <source>
        <dbReference type="EMBL" id="MCL6293900.1"/>
    </source>
</evidence>